<dbReference type="EMBL" id="DXCK01000047">
    <property type="protein sequence ID" value="HIZ01253.1"/>
    <property type="molecule type" value="Genomic_DNA"/>
</dbReference>
<feature type="chain" id="PRO_5038592310" description="DUF4249 domain-containing protein" evidence="1">
    <location>
        <begin position="35"/>
        <end position="338"/>
    </location>
</feature>
<evidence type="ECO:0000256" key="1">
    <source>
        <dbReference type="SAM" id="SignalP"/>
    </source>
</evidence>
<reference evidence="2" key="2">
    <citation type="submission" date="2021-04" db="EMBL/GenBank/DDBJ databases">
        <authorList>
            <person name="Gilroy R."/>
        </authorList>
    </citation>
    <scope>NUCLEOTIDE SEQUENCE</scope>
    <source>
        <strain evidence="2">ChiHjej12B11-24981</strain>
    </source>
</reference>
<gene>
    <name evidence="2" type="ORF">H9819_03245</name>
</gene>
<dbReference type="Proteomes" id="UP000824023">
    <property type="component" value="Unassembled WGS sequence"/>
</dbReference>
<keyword evidence="1" id="KW-0732">Signal</keyword>
<proteinExistence type="predicted"/>
<accession>A0A9D2CWW7</accession>
<sequence>MTAIHQAISSFRRRLLVPLAACLAVLLLTGACNGDVFIDDFLPDIPSISLTEEESHATISFEADNWGICNAYYLPNTLSVHSTDLGGNSQDFPFAEGATGIVRFYSDYFDLEIRKESGRELDICLCENLYDDPVEIILTVGNEYEEKAVSFSALPTGKYRVDSVAYDWAQFSTHDYGLEEVATISIDNRQGSDTVWWTVYPFRDIRRKVSFFVPGPAWDETHYTRLLGQPLPTIAIPDVVDGKPVMQDTRVAFGIQEQQLETDLDKDVSHLVPVPGGKHQRIDVFVGIVDYSVPYTVYCSNPENGRTRTFSGTLYSDTPTDQHFITRTDLTDTYEERN</sequence>
<comment type="caution">
    <text evidence="2">The sequence shown here is derived from an EMBL/GenBank/DDBJ whole genome shotgun (WGS) entry which is preliminary data.</text>
</comment>
<reference evidence="2" key="1">
    <citation type="journal article" date="2021" name="PeerJ">
        <title>Extensive microbial diversity within the chicken gut microbiome revealed by metagenomics and culture.</title>
        <authorList>
            <person name="Gilroy R."/>
            <person name="Ravi A."/>
            <person name="Getino M."/>
            <person name="Pursley I."/>
            <person name="Horton D.L."/>
            <person name="Alikhan N.F."/>
            <person name="Baker D."/>
            <person name="Gharbi K."/>
            <person name="Hall N."/>
            <person name="Watson M."/>
            <person name="Adriaenssens E.M."/>
            <person name="Foster-Nyarko E."/>
            <person name="Jarju S."/>
            <person name="Secka A."/>
            <person name="Antonio M."/>
            <person name="Oren A."/>
            <person name="Chaudhuri R.R."/>
            <person name="La Ragione R."/>
            <person name="Hildebrand F."/>
            <person name="Pallen M.J."/>
        </authorList>
    </citation>
    <scope>NUCLEOTIDE SEQUENCE</scope>
    <source>
        <strain evidence="2">ChiHjej12B11-24981</strain>
    </source>
</reference>
<feature type="signal peptide" evidence="1">
    <location>
        <begin position="1"/>
        <end position="34"/>
    </location>
</feature>
<evidence type="ECO:0000313" key="2">
    <source>
        <dbReference type="EMBL" id="HIZ01253.1"/>
    </source>
</evidence>
<evidence type="ECO:0008006" key="4">
    <source>
        <dbReference type="Google" id="ProtNLM"/>
    </source>
</evidence>
<name>A0A9D2CWW7_9BACE</name>
<organism evidence="2 3">
    <name type="scientific">Candidatus Bacteroides merdipullorum</name>
    <dbReference type="NCBI Taxonomy" id="2838474"/>
    <lineage>
        <taxon>Bacteria</taxon>
        <taxon>Pseudomonadati</taxon>
        <taxon>Bacteroidota</taxon>
        <taxon>Bacteroidia</taxon>
        <taxon>Bacteroidales</taxon>
        <taxon>Bacteroidaceae</taxon>
        <taxon>Bacteroides</taxon>
    </lineage>
</organism>
<protein>
    <recommendedName>
        <fullName evidence="4">DUF4249 domain-containing protein</fullName>
    </recommendedName>
</protein>
<evidence type="ECO:0000313" key="3">
    <source>
        <dbReference type="Proteomes" id="UP000824023"/>
    </source>
</evidence>
<dbReference type="AlphaFoldDB" id="A0A9D2CWW7"/>